<gene>
    <name evidence="1" type="ORF">ETAA8_60690</name>
</gene>
<dbReference type="AlphaFoldDB" id="A0A517YL11"/>
<accession>A0A517YL11</accession>
<organism evidence="1 2">
    <name type="scientific">Anatilimnocola aggregata</name>
    <dbReference type="NCBI Taxonomy" id="2528021"/>
    <lineage>
        <taxon>Bacteria</taxon>
        <taxon>Pseudomonadati</taxon>
        <taxon>Planctomycetota</taxon>
        <taxon>Planctomycetia</taxon>
        <taxon>Pirellulales</taxon>
        <taxon>Pirellulaceae</taxon>
        <taxon>Anatilimnocola</taxon>
    </lineage>
</organism>
<dbReference type="OrthoDB" id="266943at2"/>
<dbReference type="RefSeq" id="WP_145097202.1">
    <property type="nucleotide sequence ID" value="NZ_CP036274.1"/>
</dbReference>
<keyword evidence="2" id="KW-1185">Reference proteome</keyword>
<reference evidence="1 2" key="1">
    <citation type="submission" date="2019-02" db="EMBL/GenBank/DDBJ databases">
        <title>Deep-cultivation of Planctomycetes and their phenomic and genomic characterization uncovers novel biology.</title>
        <authorList>
            <person name="Wiegand S."/>
            <person name="Jogler M."/>
            <person name="Boedeker C."/>
            <person name="Pinto D."/>
            <person name="Vollmers J."/>
            <person name="Rivas-Marin E."/>
            <person name="Kohn T."/>
            <person name="Peeters S.H."/>
            <person name="Heuer A."/>
            <person name="Rast P."/>
            <person name="Oberbeckmann S."/>
            <person name="Bunk B."/>
            <person name="Jeske O."/>
            <person name="Meyerdierks A."/>
            <person name="Storesund J.E."/>
            <person name="Kallscheuer N."/>
            <person name="Luecker S."/>
            <person name="Lage O.M."/>
            <person name="Pohl T."/>
            <person name="Merkel B.J."/>
            <person name="Hornburger P."/>
            <person name="Mueller R.-W."/>
            <person name="Bruemmer F."/>
            <person name="Labrenz M."/>
            <person name="Spormann A.M."/>
            <person name="Op den Camp H."/>
            <person name="Overmann J."/>
            <person name="Amann R."/>
            <person name="Jetten M.S.M."/>
            <person name="Mascher T."/>
            <person name="Medema M.H."/>
            <person name="Devos D.P."/>
            <person name="Kaster A.-K."/>
            <person name="Ovreas L."/>
            <person name="Rohde M."/>
            <person name="Galperin M.Y."/>
            <person name="Jogler C."/>
        </authorList>
    </citation>
    <scope>NUCLEOTIDE SEQUENCE [LARGE SCALE GENOMIC DNA]</scope>
    <source>
        <strain evidence="1 2">ETA_A8</strain>
    </source>
</reference>
<evidence type="ECO:0000313" key="1">
    <source>
        <dbReference type="EMBL" id="QDU30916.1"/>
    </source>
</evidence>
<evidence type="ECO:0000313" key="2">
    <source>
        <dbReference type="Proteomes" id="UP000315017"/>
    </source>
</evidence>
<protein>
    <submittedName>
        <fullName evidence="1">Universal stress protein family protein</fullName>
    </submittedName>
</protein>
<dbReference type="Proteomes" id="UP000315017">
    <property type="component" value="Chromosome"/>
</dbReference>
<sequence>MDREHDRVCQQLSAACFQAGVNFDVRRSKGDPFEVIPREAQFHDLVVTGHLSQQGPLGEQGLTAAETLALLSCGVQPLLVLRDAESEIRRVLLVTDGLLASAKAIRQFLSQNLFPAAEQRLLAIGATDEQAQELLREMAEYSRSRQLDCESGWLRGSLRRMLLPYAQKWQADLVVMGIPKGNSILRTLLPDPARLILQQTNMGLYLMA</sequence>
<dbReference type="Gene3D" id="3.40.50.12370">
    <property type="match status" value="1"/>
</dbReference>
<dbReference type="EMBL" id="CP036274">
    <property type="protein sequence ID" value="QDU30916.1"/>
    <property type="molecule type" value="Genomic_DNA"/>
</dbReference>
<dbReference type="KEGG" id="aagg:ETAA8_60690"/>
<proteinExistence type="predicted"/>
<dbReference type="SUPFAM" id="SSF52402">
    <property type="entry name" value="Adenine nucleotide alpha hydrolases-like"/>
    <property type="match status" value="1"/>
</dbReference>
<name>A0A517YL11_9BACT</name>
<dbReference type="CDD" id="cd00293">
    <property type="entry name" value="USP-like"/>
    <property type="match status" value="1"/>
</dbReference>